<feature type="region of interest" description="Disordered" evidence="4">
    <location>
        <begin position="153"/>
        <end position="175"/>
    </location>
</feature>
<dbReference type="InterPro" id="IPR004127">
    <property type="entry name" value="Prefoldin_subunit_alpha"/>
</dbReference>
<dbReference type="CTD" id="37924"/>
<feature type="region of interest" description="Disordered" evidence="4">
    <location>
        <begin position="258"/>
        <end position="301"/>
    </location>
</feature>
<accession>A0A6P8JJM9</accession>
<evidence type="ECO:0000256" key="3">
    <source>
        <dbReference type="ARBA" id="ARBA00038295"/>
    </source>
</evidence>
<reference evidence="6" key="1">
    <citation type="submission" date="2025-08" db="UniProtKB">
        <authorList>
            <consortium name="RefSeq"/>
        </authorList>
    </citation>
    <scope>IDENTIFICATION</scope>
    <source>
        <strain evidence="6">Mau12</strain>
        <tissue evidence="6">Whole Body</tissue>
    </source>
</reference>
<feature type="compositionally biased region" description="Polar residues" evidence="4">
    <location>
        <begin position="203"/>
        <end position="217"/>
    </location>
</feature>
<dbReference type="RefSeq" id="XP_033153074.1">
    <property type="nucleotide sequence ID" value="XM_033297183.1"/>
</dbReference>
<dbReference type="Gene3D" id="1.10.287.370">
    <property type="match status" value="1"/>
</dbReference>
<proteinExistence type="inferred from homology"/>
<dbReference type="GO" id="GO:0005634">
    <property type="term" value="C:nucleus"/>
    <property type="evidence" value="ECO:0007669"/>
    <property type="project" value="UniProtKB-SubCell"/>
</dbReference>
<feature type="compositionally biased region" description="Basic and acidic residues" evidence="4">
    <location>
        <begin position="716"/>
        <end position="726"/>
    </location>
</feature>
<feature type="compositionally biased region" description="Basic and acidic residues" evidence="4">
    <location>
        <begin position="154"/>
        <end position="175"/>
    </location>
</feature>
<gene>
    <name evidence="6" type="primary">LOC117136329</name>
</gene>
<feature type="region of interest" description="Disordered" evidence="4">
    <location>
        <begin position="507"/>
        <end position="528"/>
    </location>
</feature>
<dbReference type="SUPFAM" id="SSF46579">
    <property type="entry name" value="Prefoldin"/>
    <property type="match status" value="1"/>
</dbReference>
<evidence type="ECO:0000256" key="2">
    <source>
        <dbReference type="ARBA" id="ARBA00023242"/>
    </source>
</evidence>
<evidence type="ECO:0000256" key="4">
    <source>
        <dbReference type="SAM" id="MobiDB-lite"/>
    </source>
</evidence>
<name>A0A6P8JJM9_DROMA</name>
<dbReference type="AlphaFoldDB" id="A0A6P8JJM9"/>
<dbReference type="Proteomes" id="UP000515162">
    <property type="component" value="Chromosome 2R"/>
</dbReference>
<feature type="region of interest" description="Disordered" evidence="4">
    <location>
        <begin position="203"/>
        <end position="224"/>
    </location>
</feature>
<evidence type="ECO:0000313" key="6">
    <source>
        <dbReference type="RefSeq" id="XP_033153074.1"/>
    </source>
</evidence>
<dbReference type="GO" id="GO:0019212">
    <property type="term" value="F:phosphatase inhibitor activity"/>
    <property type="evidence" value="ECO:0007669"/>
    <property type="project" value="TreeGrafter"/>
</dbReference>
<comment type="subcellular location">
    <subcellularLocation>
        <location evidence="1">Nucleus</location>
    </subcellularLocation>
</comment>
<dbReference type="PANTHER" id="PTHR15111">
    <property type="entry name" value="RNA POLYMERASE II SUBUNIT 5-MEDIATING PROTEIN NNX3"/>
    <property type="match status" value="1"/>
</dbReference>
<feature type="compositionally biased region" description="Polar residues" evidence="4">
    <location>
        <begin position="507"/>
        <end position="517"/>
    </location>
</feature>
<feature type="compositionally biased region" description="Basic and acidic residues" evidence="4">
    <location>
        <begin position="610"/>
        <end position="620"/>
    </location>
</feature>
<dbReference type="Pfam" id="PF02996">
    <property type="entry name" value="Prefoldin"/>
    <property type="match status" value="1"/>
</dbReference>
<protein>
    <submittedName>
        <fullName evidence="6">Unconventional prefoldin RPB5 interactor-like protein</fullName>
    </submittedName>
</protein>
<dbReference type="InterPro" id="IPR009053">
    <property type="entry name" value="Prefoldin"/>
</dbReference>
<evidence type="ECO:0000313" key="5">
    <source>
        <dbReference type="Proteomes" id="UP000515162"/>
    </source>
</evidence>
<dbReference type="GeneID" id="117136329"/>
<feature type="region of interest" description="Disordered" evidence="4">
    <location>
        <begin position="566"/>
        <end position="677"/>
    </location>
</feature>
<dbReference type="InterPro" id="IPR052255">
    <property type="entry name" value="RNA_pol_II_subunit5-mediator"/>
</dbReference>
<dbReference type="CDD" id="cd23159">
    <property type="entry name" value="Prefoldin_URI1"/>
    <property type="match status" value="1"/>
</dbReference>
<keyword evidence="2" id="KW-0539">Nucleus</keyword>
<feature type="region of interest" description="Disordered" evidence="4">
    <location>
        <begin position="690"/>
        <end position="726"/>
    </location>
</feature>
<feature type="compositionally biased region" description="Polar residues" evidence="4">
    <location>
        <begin position="574"/>
        <end position="598"/>
    </location>
</feature>
<sequence>MDRREDALLQALQTNASETERWEAFKRDNESTVRNLDKFAQNLSVEVMVPIGRKALMPGELIHTNELLVGHYEGYFSACSAHKAKEICQYRLKLAEEQLKKLAVENDLWQKKLYTPFAEGAVPSGDQVEIVEDFNEESHNKWLAEHRKRMRQQKQKERLEREVEPAEKDNEVLRKLEEREMMEELGLDPDNIDEGQLHDMLSQEPQKSNNESSLKSLTQEEEDELWKKLEAEEQNEAAELSSEAEESLKTTDKLVRQLMSGETETPSSKKRTAGTKKNVEIQEAISEDDDDDDDGDQEEEVRTIREQMALLPNEDREPFLRAQLYVLKAKMRKIQKVNFISDELIHLMNVVVMLEDDLQDLIFEQELEASEEEEVVVENSHLPEEPNEELLTAPEASTNKRRISFALDDEKLEFRREETVAEMLPNAKKNSRDIIKLNAPVKPAGDPQPVSIKTKRQSNQDILQKVERNIEFVKENQSVQDFDLLNRIMEESTGLINTLHISFTHSGAIPSPSSDQSDGIPGKPSDFYDKYEKDRARLNDSFPIYVNGFEGEEQVKVPILSEAARGSAYEDPRSQFSKPNSSDISCTHSGAIPSPSSDQSRDIPGNPSDCYEKYEKDRAQFSKPDSSTDPESAIKSILRNKSAVDLEPHNVNQQPKKGKKGRKQKKKERTLDDDLRDMSAYQKVMHDLVEKEPTAPEPLPPGKFIDSHAPKKRVSRFKEQRALNKT</sequence>
<dbReference type="PANTHER" id="PTHR15111:SF0">
    <property type="entry name" value="UNCONVENTIONAL PREFOLDIN RPB5 INTERACTOR 1"/>
    <property type="match status" value="1"/>
</dbReference>
<dbReference type="GO" id="GO:0003714">
    <property type="term" value="F:transcription corepressor activity"/>
    <property type="evidence" value="ECO:0007669"/>
    <property type="project" value="TreeGrafter"/>
</dbReference>
<feature type="compositionally biased region" description="Acidic residues" evidence="4">
    <location>
        <begin position="285"/>
        <end position="299"/>
    </location>
</feature>
<organism evidence="5 6">
    <name type="scientific">Drosophila mauritiana</name>
    <name type="common">Fruit fly</name>
    <dbReference type="NCBI Taxonomy" id="7226"/>
    <lineage>
        <taxon>Eukaryota</taxon>
        <taxon>Metazoa</taxon>
        <taxon>Ecdysozoa</taxon>
        <taxon>Arthropoda</taxon>
        <taxon>Hexapoda</taxon>
        <taxon>Insecta</taxon>
        <taxon>Pterygota</taxon>
        <taxon>Neoptera</taxon>
        <taxon>Endopterygota</taxon>
        <taxon>Diptera</taxon>
        <taxon>Brachycera</taxon>
        <taxon>Muscomorpha</taxon>
        <taxon>Ephydroidea</taxon>
        <taxon>Drosophilidae</taxon>
        <taxon>Drosophila</taxon>
        <taxon>Sophophora</taxon>
    </lineage>
</organism>
<feature type="compositionally biased region" description="Basic residues" evidence="4">
    <location>
        <begin position="656"/>
        <end position="668"/>
    </location>
</feature>
<dbReference type="GO" id="GO:0000122">
    <property type="term" value="P:negative regulation of transcription by RNA polymerase II"/>
    <property type="evidence" value="ECO:0007669"/>
    <property type="project" value="TreeGrafter"/>
</dbReference>
<comment type="similarity">
    <text evidence="3">Belongs to the RNA polymerase II subunit 5-mediating protein family.</text>
</comment>
<evidence type="ECO:0000256" key="1">
    <source>
        <dbReference type="ARBA" id="ARBA00004123"/>
    </source>
</evidence>
<dbReference type="GO" id="GO:0003682">
    <property type="term" value="F:chromatin binding"/>
    <property type="evidence" value="ECO:0007669"/>
    <property type="project" value="TreeGrafter"/>
</dbReference>
<keyword evidence="5" id="KW-1185">Reference proteome</keyword>